<evidence type="ECO:0000313" key="2">
    <source>
        <dbReference type="Proteomes" id="UP000220959"/>
    </source>
</evidence>
<reference evidence="1 2" key="1">
    <citation type="journal article" date="2017" name="Front. Microbiol.">
        <title>New Insights into the Diversity of the Genus Faecalibacterium.</title>
        <authorList>
            <person name="Benevides L."/>
            <person name="Burman S."/>
            <person name="Martin R."/>
            <person name="Robert V."/>
            <person name="Thomas M."/>
            <person name="Miquel S."/>
            <person name="Chain F."/>
            <person name="Sokol H."/>
            <person name="Bermudez-Humaran L.G."/>
            <person name="Morrison M."/>
            <person name="Langella P."/>
            <person name="Azevedo V.A."/>
            <person name="Chatel J.M."/>
            <person name="Soares S."/>
        </authorList>
    </citation>
    <scope>NUCLEOTIDE SEQUENCE [LARGE SCALE GENOMIC DNA]</scope>
    <source>
        <strain evidence="2">CNCM I-4541</strain>
    </source>
</reference>
<dbReference type="EMBL" id="NMTR01000020">
    <property type="protein sequence ID" value="PDX60950.1"/>
    <property type="molecule type" value="Genomic_DNA"/>
</dbReference>
<keyword evidence="1" id="KW-0238">DNA-binding</keyword>
<keyword evidence="2" id="KW-1185">Reference proteome</keyword>
<sequence>MIRLLIADDEKLERDALTEMVARRFDEHQVVLEIAENGRKAADTAILWGADLILMDIEMPGMSGLDAARAVLAQRPGCRVIFVTAYSLFQYAHEAVHLGACDYLLKPVDPDELEASIRRAIRQIETERKLETLAPVQPEPEPAAAAEGQPEADTPESSQNALVMDHVRRYLEDNYMFDISLDSVGEILHISPAYLSAQFKKYQKMNFLDCLTELRINAAKELLTDPFRSSAEVASMVGYEDASYFARAFKKRTGETPTQYRRRVSKKIGEHHPEGVL</sequence>
<accession>A0ACC9CYN3</accession>
<proteinExistence type="predicted"/>
<protein>
    <submittedName>
        <fullName evidence="1">DNA-binding response regulator</fullName>
    </submittedName>
</protein>
<evidence type="ECO:0000313" key="1">
    <source>
        <dbReference type="EMBL" id="PDX60950.1"/>
    </source>
</evidence>
<dbReference type="Proteomes" id="UP000220959">
    <property type="component" value="Unassembled WGS sequence"/>
</dbReference>
<comment type="caution">
    <text evidence="1">The sequence shown here is derived from an EMBL/GenBank/DDBJ whole genome shotgun (WGS) entry which is preliminary data.</text>
</comment>
<name>A0ACC9CYN3_9FIRM</name>
<gene>
    <name evidence="1" type="ORF">CGS49_08310</name>
</gene>
<organism evidence="1 2">
    <name type="scientific">Faecalibacterium langellae</name>
    <dbReference type="NCBI Taxonomy" id="3435293"/>
    <lineage>
        <taxon>Bacteria</taxon>
        <taxon>Bacillati</taxon>
        <taxon>Bacillota</taxon>
        <taxon>Clostridia</taxon>
        <taxon>Eubacteriales</taxon>
        <taxon>Oscillospiraceae</taxon>
        <taxon>Faecalibacterium</taxon>
    </lineage>
</organism>